<evidence type="ECO:0000256" key="2">
    <source>
        <dbReference type="ARBA" id="ARBA00022485"/>
    </source>
</evidence>
<keyword evidence="4" id="KW-0479">Metal-binding</keyword>
<evidence type="ECO:0000256" key="3">
    <source>
        <dbReference type="ARBA" id="ARBA00022691"/>
    </source>
</evidence>
<keyword evidence="3" id="KW-0949">S-adenosyl-L-methionine</keyword>
<dbReference type="Pfam" id="PF04055">
    <property type="entry name" value="Radical_SAM"/>
    <property type="match status" value="1"/>
</dbReference>
<evidence type="ECO:0000256" key="6">
    <source>
        <dbReference type="ARBA" id="ARBA00023014"/>
    </source>
</evidence>
<protein>
    <submittedName>
        <fullName evidence="9">Radical SAM protein</fullName>
    </submittedName>
</protein>
<dbReference type="PROSITE" id="PS51918">
    <property type="entry name" value="RADICAL_SAM"/>
    <property type="match status" value="1"/>
</dbReference>
<dbReference type="InterPro" id="IPR058240">
    <property type="entry name" value="rSAM_sf"/>
</dbReference>
<dbReference type="SFLD" id="SFLDG01067">
    <property type="entry name" value="SPASM/twitch_domain_containing"/>
    <property type="match status" value="1"/>
</dbReference>
<dbReference type="InterPro" id="IPR034391">
    <property type="entry name" value="AdoMet-like_SPASM_containing"/>
</dbReference>
<dbReference type="PANTHER" id="PTHR11228:SF7">
    <property type="entry name" value="PQQA PEPTIDE CYCLASE"/>
    <property type="match status" value="1"/>
</dbReference>
<reference evidence="9" key="1">
    <citation type="journal article" date="2021" name="PeerJ">
        <title>Extensive microbial diversity within the chicken gut microbiome revealed by metagenomics and culture.</title>
        <authorList>
            <person name="Gilroy R."/>
            <person name="Ravi A."/>
            <person name="Getino M."/>
            <person name="Pursley I."/>
            <person name="Horton D.L."/>
            <person name="Alikhan N.F."/>
            <person name="Baker D."/>
            <person name="Gharbi K."/>
            <person name="Hall N."/>
            <person name="Watson M."/>
            <person name="Adriaenssens E.M."/>
            <person name="Foster-Nyarko E."/>
            <person name="Jarju S."/>
            <person name="Secka A."/>
            <person name="Antonio M."/>
            <person name="Oren A."/>
            <person name="Chaudhuri R.R."/>
            <person name="La Ragione R."/>
            <person name="Hildebrand F."/>
            <person name="Pallen M.J."/>
        </authorList>
    </citation>
    <scope>NUCLEOTIDE SEQUENCE</scope>
    <source>
        <strain evidence="9">5032</strain>
    </source>
</reference>
<dbReference type="GO" id="GO:0046872">
    <property type="term" value="F:metal ion binding"/>
    <property type="evidence" value="ECO:0007669"/>
    <property type="project" value="UniProtKB-KW"/>
</dbReference>
<dbReference type="Gene3D" id="3.20.20.70">
    <property type="entry name" value="Aldolase class I"/>
    <property type="match status" value="1"/>
</dbReference>
<name>A0A9D2HMH8_9BACT</name>
<evidence type="ECO:0000256" key="1">
    <source>
        <dbReference type="ARBA" id="ARBA00001966"/>
    </source>
</evidence>
<comment type="caution">
    <text evidence="9">The sequence shown here is derived from an EMBL/GenBank/DDBJ whole genome shotgun (WGS) entry which is preliminary data.</text>
</comment>
<feature type="region of interest" description="Disordered" evidence="7">
    <location>
        <begin position="1"/>
        <end position="23"/>
    </location>
</feature>
<dbReference type="SFLD" id="SFLDG01387">
    <property type="entry name" value="BtrN-like_SPASM_domain_contain"/>
    <property type="match status" value="1"/>
</dbReference>
<keyword evidence="2" id="KW-0004">4Fe-4S</keyword>
<dbReference type="PANTHER" id="PTHR11228">
    <property type="entry name" value="RADICAL SAM DOMAIN PROTEIN"/>
    <property type="match status" value="1"/>
</dbReference>
<gene>
    <name evidence="9" type="ORF">H9784_08785</name>
</gene>
<proteinExistence type="predicted"/>
<feature type="domain" description="Radical SAM core" evidence="8">
    <location>
        <begin position="36"/>
        <end position="265"/>
    </location>
</feature>
<organism evidence="9 10">
    <name type="scientific">Candidatus Desulfovibrio intestinavium</name>
    <dbReference type="NCBI Taxonomy" id="2838534"/>
    <lineage>
        <taxon>Bacteria</taxon>
        <taxon>Pseudomonadati</taxon>
        <taxon>Thermodesulfobacteriota</taxon>
        <taxon>Desulfovibrionia</taxon>
        <taxon>Desulfovibrionales</taxon>
        <taxon>Desulfovibrionaceae</taxon>
        <taxon>Desulfovibrio</taxon>
    </lineage>
</organism>
<dbReference type="InterPro" id="IPR050377">
    <property type="entry name" value="Radical_SAM_PqqE_MftC-like"/>
</dbReference>
<keyword evidence="6" id="KW-0411">Iron-sulfur</keyword>
<dbReference type="SUPFAM" id="SSF102114">
    <property type="entry name" value="Radical SAM enzymes"/>
    <property type="match status" value="1"/>
</dbReference>
<reference evidence="9" key="2">
    <citation type="submission" date="2021-04" db="EMBL/GenBank/DDBJ databases">
        <authorList>
            <person name="Gilroy R."/>
        </authorList>
    </citation>
    <scope>NUCLEOTIDE SEQUENCE</scope>
    <source>
        <strain evidence="9">5032</strain>
    </source>
</reference>
<dbReference type="GO" id="GO:0051536">
    <property type="term" value="F:iron-sulfur cluster binding"/>
    <property type="evidence" value="ECO:0007669"/>
    <property type="project" value="UniProtKB-KW"/>
</dbReference>
<dbReference type="InterPro" id="IPR023885">
    <property type="entry name" value="4Fe4S-binding_SPASM_dom"/>
</dbReference>
<sequence length="360" mass="39963">MCPARPAGDSPPADPLAQAARRRPGPLQRLREYCTGDRRPLQHIQVEVTSHCPGACIYCPRAIHAGTWRARHMADATFAALWPLMRRSRRVHLQGWGEPLLHPRFLDYVALARAAGCAVSSTTCGLRMNEALADGLVRSGMDVLAFSLTGTDAVANAARRNVPFERVAEAVACLHAARRRRRSATPRLHLAYLLLAGHEESARRLPELMREWDVAACVVSTLDLPVLPEHWHLAFAPHENEKIAAARALLEETSARAAREGRSIRYGLPQARPIHACREDIDRSCYIDADGAISPCIYVNVPCGRPPEDGSAPRVFGRVPADDPWEVWNRQAFADFRGDLAHDVPPRPCVRCPKRFETFV</sequence>
<dbReference type="AlphaFoldDB" id="A0A9D2HMH8"/>
<evidence type="ECO:0000256" key="7">
    <source>
        <dbReference type="SAM" id="MobiDB-lite"/>
    </source>
</evidence>
<dbReference type="CDD" id="cd01335">
    <property type="entry name" value="Radical_SAM"/>
    <property type="match status" value="1"/>
</dbReference>
<accession>A0A9D2HMH8</accession>
<dbReference type="EMBL" id="DWZD01000047">
    <property type="protein sequence ID" value="HJA79640.1"/>
    <property type="molecule type" value="Genomic_DNA"/>
</dbReference>
<evidence type="ECO:0000313" key="9">
    <source>
        <dbReference type="EMBL" id="HJA79640.1"/>
    </source>
</evidence>
<keyword evidence="5" id="KW-0408">Iron</keyword>
<evidence type="ECO:0000259" key="8">
    <source>
        <dbReference type="PROSITE" id="PS51918"/>
    </source>
</evidence>
<dbReference type="InterPro" id="IPR013785">
    <property type="entry name" value="Aldolase_TIM"/>
</dbReference>
<comment type="cofactor">
    <cofactor evidence="1">
        <name>[4Fe-4S] cluster</name>
        <dbReference type="ChEBI" id="CHEBI:49883"/>
    </cofactor>
</comment>
<dbReference type="InterPro" id="IPR007197">
    <property type="entry name" value="rSAM"/>
</dbReference>
<dbReference type="SFLD" id="SFLDS00029">
    <property type="entry name" value="Radical_SAM"/>
    <property type="match status" value="1"/>
</dbReference>
<dbReference type="Pfam" id="PF13186">
    <property type="entry name" value="SPASM"/>
    <property type="match status" value="1"/>
</dbReference>
<evidence type="ECO:0000256" key="4">
    <source>
        <dbReference type="ARBA" id="ARBA00022723"/>
    </source>
</evidence>
<dbReference type="GO" id="GO:0003824">
    <property type="term" value="F:catalytic activity"/>
    <property type="evidence" value="ECO:0007669"/>
    <property type="project" value="InterPro"/>
</dbReference>
<evidence type="ECO:0000256" key="5">
    <source>
        <dbReference type="ARBA" id="ARBA00023004"/>
    </source>
</evidence>
<dbReference type="Proteomes" id="UP000823821">
    <property type="component" value="Unassembled WGS sequence"/>
</dbReference>
<evidence type="ECO:0000313" key="10">
    <source>
        <dbReference type="Proteomes" id="UP000823821"/>
    </source>
</evidence>